<feature type="coiled-coil region" evidence="1">
    <location>
        <begin position="43"/>
        <end position="70"/>
    </location>
</feature>
<feature type="compositionally biased region" description="Basic and acidic residues" evidence="2">
    <location>
        <begin position="100"/>
        <end position="117"/>
    </location>
</feature>
<evidence type="ECO:0000313" key="3">
    <source>
        <dbReference type="EMBL" id="SDB33478.1"/>
    </source>
</evidence>
<sequence length="117" mass="14010">MDNKNSIENKNAYILDMQRRIDELYGYIVQLRTKASISSPEKKYEYNKQLESLRQERDELEKKVASMQAADESSWEKLKDGIERSWESFNESFASLKSKFTHDSEKERDHDQERREP</sequence>
<dbReference type="RefSeq" id="WP_092119757.1">
    <property type="nucleotide sequence ID" value="NZ_FMXO01000008.1"/>
</dbReference>
<dbReference type="AlphaFoldDB" id="A0A1G6CKP4"/>
<organism evidence="3 4">
    <name type="scientific">Desulfonatronum thiosulfatophilum</name>
    <dbReference type="NCBI Taxonomy" id="617002"/>
    <lineage>
        <taxon>Bacteria</taxon>
        <taxon>Pseudomonadati</taxon>
        <taxon>Thermodesulfobacteriota</taxon>
        <taxon>Desulfovibrionia</taxon>
        <taxon>Desulfovibrionales</taxon>
        <taxon>Desulfonatronaceae</taxon>
        <taxon>Desulfonatronum</taxon>
    </lineage>
</organism>
<evidence type="ECO:0008006" key="5">
    <source>
        <dbReference type="Google" id="ProtNLM"/>
    </source>
</evidence>
<keyword evidence="1" id="KW-0175">Coiled coil</keyword>
<dbReference type="STRING" id="617002.SAMN05660653_01604"/>
<gene>
    <name evidence="3" type="ORF">SAMN05660653_01604</name>
</gene>
<dbReference type="OrthoDB" id="5339985at2"/>
<evidence type="ECO:0000256" key="1">
    <source>
        <dbReference type="SAM" id="Coils"/>
    </source>
</evidence>
<protein>
    <recommendedName>
        <fullName evidence="5">Coiled coil domain-containing protein</fullName>
    </recommendedName>
</protein>
<dbReference type="EMBL" id="FMXO01000008">
    <property type="protein sequence ID" value="SDB33478.1"/>
    <property type="molecule type" value="Genomic_DNA"/>
</dbReference>
<evidence type="ECO:0000313" key="4">
    <source>
        <dbReference type="Proteomes" id="UP000198771"/>
    </source>
</evidence>
<keyword evidence="4" id="KW-1185">Reference proteome</keyword>
<name>A0A1G6CKP4_9BACT</name>
<dbReference type="Proteomes" id="UP000198771">
    <property type="component" value="Unassembled WGS sequence"/>
</dbReference>
<reference evidence="3 4" key="1">
    <citation type="submission" date="2016-10" db="EMBL/GenBank/DDBJ databases">
        <authorList>
            <person name="de Groot N.N."/>
        </authorList>
    </citation>
    <scope>NUCLEOTIDE SEQUENCE [LARGE SCALE GENOMIC DNA]</scope>
    <source>
        <strain evidence="3 4">ASO4-2</strain>
    </source>
</reference>
<feature type="region of interest" description="Disordered" evidence="2">
    <location>
        <begin position="98"/>
        <end position="117"/>
    </location>
</feature>
<accession>A0A1G6CKP4</accession>
<evidence type="ECO:0000256" key="2">
    <source>
        <dbReference type="SAM" id="MobiDB-lite"/>
    </source>
</evidence>
<proteinExistence type="predicted"/>